<dbReference type="GO" id="GO:0005198">
    <property type="term" value="F:structural molecule activity"/>
    <property type="evidence" value="ECO:0007669"/>
    <property type="project" value="InterPro"/>
</dbReference>
<dbReference type="GO" id="GO:0039615">
    <property type="term" value="C:T=1 icosahedral viral capsid"/>
    <property type="evidence" value="ECO:0007669"/>
    <property type="project" value="UniProtKB-KW"/>
</dbReference>
<proteinExistence type="inferred from homology"/>
<dbReference type="Pfam" id="PF02305">
    <property type="entry name" value="Phage_F"/>
    <property type="match status" value="1"/>
</dbReference>
<evidence type="ECO:0000256" key="1">
    <source>
        <dbReference type="ARBA" id="ARBA00004328"/>
    </source>
</evidence>
<comment type="subcellular location">
    <subcellularLocation>
        <location evidence="1">Virion</location>
    </subcellularLocation>
</comment>
<protein>
    <submittedName>
        <fullName evidence="6">Major capsid protein</fullName>
    </submittedName>
</protein>
<comment type="similarity">
    <text evidence="2">Belongs to the microviridae F protein family.</text>
</comment>
<keyword evidence="4" id="KW-0167">Capsid protein</keyword>
<dbReference type="EMBL" id="BK016150">
    <property type="protein sequence ID" value="DAF98539.1"/>
    <property type="molecule type" value="Genomic_DNA"/>
</dbReference>
<organism evidence="6">
    <name type="scientific">Microviridae sp. ctuZ46</name>
    <dbReference type="NCBI Taxonomy" id="2825010"/>
    <lineage>
        <taxon>Viruses</taxon>
        <taxon>Monodnaviria</taxon>
        <taxon>Sangervirae</taxon>
        <taxon>Phixviricota</taxon>
        <taxon>Malgrandaviricetes</taxon>
        <taxon>Petitvirales</taxon>
        <taxon>Microviridae</taxon>
    </lineage>
</organism>
<dbReference type="InterPro" id="IPR037002">
    <property type="entry name" value="Microviridae_protein_F_sf"/>
</dbReference>
<dbReference type="Gene3D" id="2.60.169.10">
    <property type="entry name" value="Microviridae F protein"/>
    <property type="match status" value="2"/>
</dbReference>
<accession>A0A8S5UVR7</accession>
<reference evidence="6" key="1">
    <citation type="journal article" date="2021" name="Proc. Natl. Acad. Sci. U.S.A.">
        <title>A Catalog of Tens of Thousands of Viruses from Human Metagenomes Reveals Hidden Associations with Chronic Diseases.</title>
        <authorList>
            <person name="Tisza M.J."/>
            <person name="Buck C.B."/>
        </authorList>
    </citation>
    <scope>NUCLEOTIDE SEQUENCE</scope>
    <source>
        <strain evidence="6">CtuZ46</strain>
    </source>
</reference>
<keyword evidence="3" id="KW-1140">T=1 icosahedral capsid protein</keyword>
<evidence type="ECO:0000256" key="4">
    <source>
        <dbReference type="ARBA" id="ARBA00022561"/>
    </source>
</evidence>
<dbReference type="InterPro" id="IPR003514">
    <property type="entry name" value="Microviridae_protein_F"/>
</dbReference>
<name>A0A8S5UVR7_9VIRU</name>
<evidence type="ECO:0000256" key="5">
    <source>
        <dbReference type="ARBA" id="ARBA00022844"/>
    </source>
</evidence>
<dbReference type="InterPro" id="IPR016184">
    <property type="entry name" value="Capsid/spike_ssDNA_virus"/>
</dbReference>
<sequence length="627" mass="70858">MSISLRDYERSTQNLSRAWRSPIGVGTLVPFMKELVLPGDTYDVELEHKVLTHPTVGPLFGNYKIQMDLFTCPIRLYNAQLHNNALGIGLNMKTVKMPVAEIGFTPIDDDYFPTIHRNSVYNFLGLKDVKAGEYYNIVPELMYIDAFKNYYANKQEKKFYLVGRGDINVKVYSYGSLINIKMLEGESERCEVEGTLGYRAKTDLKDWTESPELTLVGTKGEGTFKIRPRPQSLVQWKYGKGPNNESLKYIIAKNFADTIPGIKEGSYTIKDEIVGYKKTGEGDKPIPYELEDCDRIREYILSKGKQQIRLDSKNKSGIELLDDYLGISDKPIKIPSFSGGGLILKTHMSDINNNWVNSEWIDGENGISAITKVDTSGGSFTIDTLNLAQKVYNMLNRIAISGGTYKDWIETVYTTDYYFRAETPVYEGGASSTIDFSEVVSQSATANEPLGTLAGRGFESDKRGGKVRISVNEPSYILGLVSITPYVDYSQGNDWDLYLDNLDELHKPQLDGIGYQDRLMRNMDARVHNTKAVGKQPAWINYMTAVNETHGNFAAGGNESFMVLNRVYEVEGENEEREINNATTYINPRDYTYIFAENDIDNTDFWVQIGMRITARRVMSAKQIPMM</sequence>
<dbReference type="SUPFAM" id="SSF88645">
    <property type="entry name" value="ssDNA viruses"/>
    <property type="match status" value="1"/>
</dbReference>
<evidence type="ECO:0000256" key="3">
    <source>
        <dbReference type="ARBA" id="ARBA00022431"/>
    </source>
</evidence>
<keyword evidence="5" id="KW-0946">Virion</keyword>
<evidence type="ECO:0000313" key="6">
    <source>
        <dbReference type="EMBL" id="DAF98539.1"/>
    </source>
</evidence>
<evidence type="ECO:0000256" key="2">
    <source>
        <dbReference type="ARBA" id="ARBA00009963"/>
    </source>
</evidence>